<keyword evidence="11 14" id="KW-0472">Membrane</keyword>
<dbReference type="PROSITE" id="PS52016">
    <property type="entry name" value="TONB_DEPENDENT_REC_3"/>
    <property type="match status" value="1"/>
</dbReference>
<evidence type="ECO:0000256" key="17">
    <source>
        <dbReference type="SAM" id="SignalP"/>
    </source>
</evidence>
<dbReference type="Pfam" id="PF00593">
    <property type="entry name" value="TonB_dep_Rec_b-barrel"/>
    <property type="match status" value="1"/>
</dbReference>
<dbReference type="EMBL" id="JBHSUC010000001">
    <property type="protein sequence ID" value="MFC6360791.1"/>
    <property type="molecule type" value="Genomic_DNA"/>
</dbReference>
<dbReference type="InterPro" id="IPR010917">
    <property type="entry name" value="TonB_rcpt_CS"/>
</dbReference>
<dbReference type="PANTHER" id="PTHR32552:SF82">
    <property type="entry name" value="FCUA PROTEIN"/>
    <property type="match status" value="1"/>
</dbReference>
<reference evidence="21" key="1">
    <citation type="journal article" date="2019" name="Int. J. Syst. Evol. Microbiol.">
        <title>The Global Catalogue of Microorganisms (GCM) 10K type strain sequencing project: providing services to taxonomists for standard genome sequencing and annotation.</title>
        <authorList>
            <consortium name="The Broad Institute Genomics Platform"/>
            <consortium name="The Broad Institute Genome Sequencing Center for Infectious Disease"/>
            <person name="Wu L."/>
            <person name="Ma J."/>
        </authorList>
    </citation>
    <scope>NUCLEOTIDE SEQUENCE [LARGE SCALE GENOMIC DNA]</scope>
    <source>
        <strain evidence="21">CGMCC 4.1530</strain>
    </source>
</reference>
<evidence type="ECO:0000256" key="3">
    <source>
        <dbReference type="ARBA" id="ARBA00022448"/>
    </source>
</evidence>
<evidence type="ECO:0000259" key="19">
    <source>
        <dbReference type="Pfam" id="PF07715"/>
    </source>
</evidence>
<dbReference type="InterPro" id="IPR039426">
    <property type="entry name" value="TonB-dep_rcpt-like"/>
</dbReference>
<dbReference type="InterPro" id="IPR010105">
    <property type="entry name" value="TonB_sidphr_rcpt"/>
</dbReference>
<feature type="domain" description="TonB-dependent receptor-like beta-barrel" evidence="18">
    <location>
        <begin position="280"/>
        <end position="701"/>
    </location>
</feature>
<gene>
    <name evidence="20" type="ORF">ACFP73_01525</name>
</gene>
<dbReference type="PROSITE" id="PS01156">
    <property type="entry name" value="TONB_DEPENDENT_REC_2"/>
    <property type="match status" value="1"/>
</dbReference>
<dbReference type="InterPro" id="IPR012910">
    <property type="entry name" value="Plug_dom"/>
</dbReference>
<name>A0ABW1VIY8_9GAMM</name>
<keyword evidence="21" id="KW-1185">Reference proteome</keyword>
<sequence length="733" mass="79264">MKMSGSSFTPGLLRQAILMALLPVSSYALGAGHPPGDEAGTGNNTLLVTARPGADTNNGQDPLPAFLDGGIANGARLGVLGEQKALDVPFNVISYTSTLIDSQQARTLQDVVKNDASVQNVRGYGNFSQGFRIRGFDLLGDDIALNGLYGILPRQILPLEDVERVEIIKGSTAFMNGVPAAGSGAGGNINIESKHATSTPVRRISVDYTSRQQPGVSADIGQRFGDRDQFGIRANLVQREGETQIHREKDRTTAAFLGLDYHGDKLESSLDLGYVKSTIHNGRAGIRLAKGMTEVPDAPDPRTNYGQSWSYANLTTRYALLKNDYHLTPDWVFYSAIGANHTNEWSASGSPVVSDLNGDSTMSRLDTHYSADTVAGMAGVRGKFRTGDVSHQVNLGYSGIYNRAGSAYLMSGTFTGPNIYNPSPVTAGPMIYSGGNMSAPSVRSRTVNNGISLSDTLGILDDRLLFTAGARYQKLRVRNYQYSGAEDTASAFDAHRWSPVYGVVWKAQDWLSLYANHTEGLQAAAVAPSNAVNAGQVPGIGRTRQNEVGVKVQRGTFGGNLALFDMRKMAGRLDSDQVYRLTGEQRNQGIEVNIFGEPILGWRVNAGSSWLKPVMHNTSDGSNGKDAVGVPRNQWTLGSEWDIPGVQGVTLSGTLVHTSRQYYDVANTMPIPAWTRLDLGVQYVTSLQETRVTWRAGLENVTNRKYWQTVGQSNGYLTQGDPRTLKLSMSVDF</sequence>
<evidence type="ECO:0000259" key="18">
    <source>
        <dbReference type="Pfam" id="PF00593"/>
    </source>
</evidence>
<comment type="similarity">
    <text evidence="2 14 16">Belongs to the TonB-dependent receptor family.</text>
</comment>
<keyword evidence="5" id="KW-0410">Iron transport</keyword>
<accession>A0ABW1VIY8</accession>
<feature type="chain" id="PRO_5046714400" evidence="17">
    <location>
        <begin position="31"/>
        <end position="733"/>
    </location>
</feature>
<keyword evidence="8" id="KW-0408">Iron</keyword>
<evidence type="ECO:0000256" key="16">
    <source>
        <dbReference type="RuleBase" id="RU003357"/>
    </source>
</evidence>
<keyword evidence="6 14" id="KW-0812">Transmembrane</keyword>
<evidence type="ECO:0000256" key="2">
    <source>
        <dbReference type="ARBA" id="ARBA00009810"/>
    </source>
</evidence>
<evidence type="ECO:0000256" key="1">
    <source>
        <dbReference type="ARBA" id="ARBA00004571"/>
    </source>
</evidence>
<evidence type="ECO:0000313" key="20">
    <source>
        <dbReference type="EMBL" id="MFC6360791.1"/>
    </source>
</evidence>
<dbReference type="InterPro" id="IPR037066">
    <property type="entry name" value="Plug_dom_sf"/>
</dbReference>
<evidence type="ECO:0000256" key="8">
    <source>
        <dbReference type="ARBA" id="ARBA00023004"/>
    </source>
</evidence>
<dbReference type="InterPro" id="IPR036942">
    <property type="entry name" value="Beta-barrel_TonB_sf"/>
</dbReference>
<protein>
    <submittedName>
        <fullName evidence="20">TonB-dependent receptor</fullName>
    </submittedName>
</protein>
<organism evidence="20 21">
    <name type="scientific">Tatumella punctata</name>
    <dbReference type="NCBI Taxonomy" id="399969"/>
    <lineage>
        <taxon>Bacteria</taxon>
        <taxon>Pseudomonadati</taxon>
        <taxon>Pseudomonadota</taxon>
        <taxon>Gammaproteobacteria</taxon>
        <taxon>Enterobacterales</taxon>
        <taxon>Erwiniaceae</taxon>
        <taxon>Tatumella</taxon>
    </lineage>
</organism>
<keyword evidence="13 14" id="KW-0998">Cell outer membrane</keyword>
<keyword evidence="7 17" id="KW-0732">Signal</keyword>
<dbReference type="Proteomes" id="UP001596215">
    <property type="component" value="Unassembled WGS sequence"/>
</dbReference>
<dbReference type="PANTHER" id="PTHR32552">
    <property type="entry name" value="FERRICHROME IRON RECEPTOR-RELATED"/>
    <property type="match status" value="1"/>
</dbReference>
<keyword evidence="10 16" id="KW-0798">TonB box</keyword>
<dbReference type="Gene3D" id="2.170.130.10">
    <property type="entry name" value="TonB-dependent receptor, plug domain"/>
    <property type="match status" value="1"/>
</dbReference>
<dbReference type="Gene3D" id="2.40.170.20">
    <property type="entry name" value="TonB-dependent receptor, beta-barrel domain"/>
    <property type="match status" value="1"/>
</dbReference>
<feature type="domain" description="TonB-dependent receptor plug" evidence="19">
    <location>
        <begin position="86"/>
        <end position="182"/>
    </location>
</feature>
<comment type="subcellular location">
    <subcellularLocation>
        <location evidence="1 14">Cell outer membrane</location>
        <topology evidence="1 14">Multi-pass membrane protein</topology>
    </subcellularLocation>
</comment>
<keyword evidence="3 14" id="KW-0813">Transport</keyword>
<evidence type="ECO:0000256" key="13">
    <source>
        <dbReference type="ARBA" id="ARBA00023237"/>
    </source>
</evidence>
<evidence type="ECO:0000256" key="7">
    <source>
        <dbReference type="ARBA" id="ARBA00022729"/>
    </source>
</evidence>
<feature type="signal peptide" evidence="17">
    <location>
        <begin position="1"/>
        <end position="30"/>
    </location>
</feature>
<keyword evidence="9" id="KW-0406">Ion transport</keyword>
<dbReference type="NCBIfam" id="TIGR01783">
    <property type="entry name" value="TonB-siderophor"/>
    <property type="match status" value="1"/>
</dbReference>
<evidence type="ECO:0000256" key="15">
    <source>
        <dbReference type="PROSITE-ProRule" id="PRU10144"/>
    </source>
</evidence>
<evidence type="ECO:0000256" key="6">
    <source>
        <dbReference type="ARBA" id="ARBA00022692"/>
    </source>
</evidence>
<evidence type="ECO:0000256" key="12">
    <source>
        <dbReference type="ARBA" id="ARBA00023170"/>
    </source>
</evidence>
<evidence type="ECO:0000256" key="14">
    <source>
        <dbReference type="PROSITE-ProRule" id="PRU01360"/>
    </source>
</evidence>
<dbReference type="InterPro" id="IPR000531">
    <property type="entry name" value="Beta-barrel_TonB"/>
</dbReference>
<evidence type="ECO:0000256" key="11">
    <source>
        <dbReference type="ARBA" id="ARBA00023136"/>
    </source>
</evidence>
<dbReference type="RefSeq" id="WP_249213252.1">
    <property type="nucleotide sequence ID" value="NZ_BAAAFW010000059.1"/>
</dbReference>
<evidence type="ECO:0000256" key="10">
    <source>
        <dbReference type="ARBA" id="ARBA00023077"/>
    </source>
</evidence>
<keyword evidence="12 20" id="KW-0675">Receptor</keyword>
<comment type="caution">
    <text evidence="20">The sequence shown here is derived from an EMBL/GenBank/DDBJ whole genome shotgun (WGS) entry which is preliminary data.</text>
</comment>
<evidence type="ECO:0000256" key="5">
    <source>
        <dbReference type="ARBA" id="ARBA00022496"/>
    </source>
</evidence>
<evidence type="ECO:0000256" key="4">
    <source>
        <dbReference type="ARBA" id="ARBA00022452"/>
    </source>
</evidence>
<dbReference type="SUPFAM" id="SSF56935">
    <property type="entry name" value="Porins"/>
    <property type="match status" value="1"/>
</dbReference>
<dbReference type="Pfam" id="PF07715">
    <property type="entry name" value="Plug"/>
    <property type="match status" value="1"/>
</dbReference>
<feature type="short sequence motif" description="TonB C-terminal box" evidence="15">
    <location>
        <begin position="716"/>
        <end position="733"/>
    </location>
</feature>
<keyword evidence="4 14" id="KW-1134">Transmembrane beta strand</keyword>
<dbReference type="CDD" id="cd01347">
    <property type="entry name" value="ligand_gated_channel"/>
    <property type="match status" value="1"/>
</dbReference>
<evidence type="ECO:0000313" key="21">
    <source>
        <dbReference type="Proteomes" id="UP001596215"/>
    </source>
</evidence>
<evidence type="ECO:0000256" key="9">
    <source>
        <dbReference type="ARBA" id="ARBA00023065"/>
    </source>
</evidence>
<proteinExistence type="inferred from homology"/>